<evidence type="ECO:0000256" key="3">
    <source>
        <dbReference type="ARBA" id="ARBA00008495"/>
    </source>
</evidence>
<gene>
    <name evidence="12" type="primary">SMKI11G0110</name>
    <name evidence="12" type="ORF">SMKI_11G0110</name>
</gene>
<evidence type="ECO:0000256" key="1">
    <source>
        <dbReference type="ARBA" id="ARBA00004123"/>
    </source>
</evidence>
<evidence type="ECO:0000313" key="13">
    <source>
        <dbReference type="Proteomes" id="UP001161438"/>
    </source>
</evidence>
<evidence type="ECO:0000256" key="2">
    <source>
        <dbReference type="ARBA" id="ARBA00004496"/>
    </source>
</evidence>
<keyword evidence="4" id="KW-0963">Cytoplasm</keyword>
<dbReference type="SUPFAM" id="SSF50978">
    <property type="entry name" value="WD40 repeat-like"/>
    <property type="match status" value="1"/>
</dbReference>
<dbReference type="PROSITE" id="PS51396">
    <property type="entry name" value="PUL"/>
    <property type="match status" value="1"/>
</dbReference>
<dbReference type="InterPro" id="IPR036322">
    <property type="entry name" value="WD40_repeat_dom_sf"/>
</dbReference>
<evidence type="ECO:0000259" key="9">
    <source>
        <dbReference type="PROSITE" id="PS50179"/>
    </source>
</evidence>
<dbReference type="GO" id="GO:0005737">
    <property type="term" value="C:cytoplasm"/>
    <property type="evidence" value="ECO:0007669"/>
    <property type="project" value="UniProtKB-SubCell"/>
</dbReference>
<dbReference type="PANTHER" id="PTHR19849:SF0">
    <property type="entry name" value="PHOSPHOLIPASE A-2-ACTIVATING PROTEIN"/>
    <property type="match status" value="1"/>
</dbReference>
<evidence type="ECO:0000256" key="5">
    <source>
        <dbReference type="ARBA" id="ARBA00022574"/>
    </source>
</evidence>
<dbReference type="AlphaFoldDB" id="A0AA35IQE8"/>
<dbReference type="InterPro" id="IPR001680">
    <property type="entry name" value="WD40_rpt"/>
</dbReference>
<dbReference type="Proteomes" id="UP001161438">
    <property type="component" value="Chromosome 11"/>
</dbReference>
<keyword evidence="5 8" id="KW-0853">WD repeat</keyword>
<dbReference type="FunFam" id="2.130.10.10:FF:000175">
    <property type="entry name" value="Phospholipase A-2-activating protein"/>
    <property type="match status" value="1"/>
</dbReference>
<organism evidence="12 13">
    <name type="scientific">Saccharomyces mikatae IFO 1815</name>
    <dbReference type="NCBI Taxonomy" id="226126"/>
    <lineage>
        <taxon>Eukaryota</taxon>
        <taxon>Fungi</taxon>
        <taxon>Dikarya</taxon>
        <taxon>Ascomycota</taxon>
        <taxon>Saccharomycotina</taxon>
        <taxon>Saccharomycetes</taxon>
        <taxon>Saccharomycetales</taxon>
        <taxon>Saccharomycetaceae</taxon>
        <taxon>Saccharomyces</taxon>
    </lineage>
</organism>
<feature type="domain" description="PFU" evidence="10">
    <location>
        <begin position="352"/>
        <end position="449"/>
    </location>
</feature>
<dbReference type="GO" id="GO:0043130">
    <property type="term" value="F:ubiquitin binding"/>
    <property type="evidence" value="ECO:0007669"/>
    <property type="project" value="InterPro"/>
</dbReference>
<dbReference type="Pfam" id="PF08324">
    <property type="entry name" value="PUL"/>
    <property type="match status" value="1"/>
</dbReference>
<dbReference type="InterPro" id="IPR038122">
    <property type="entry name" value="PFU_sf"/>
</dbReference>
<dbReference type="FunFam" id="3.10.20.870:FF:000003">
    <property type="entry name" value="Polyubiquitin binding (Doa1 Ufd3) protein"/>
    <property type="match status" value="1"/>
</dbReference>
<dbReference type="InterPro" id="IPR002014">
    <property type="entry name" value="VHS_dom"/>
</dbReference>
<evidence type="ECO:0008006" key="14">
    <source>
        <dbReference type="Google" id="ProtNLM"/>
    </source>
</evidence>
<dbReference type="InterPro" id="IPR015943">
    <property type="entry name" value="WD40/YVTN_repeat-like_dom_sf"/>
</dbReference>
<dbReference type="InterPro" id="IPR013535">
    <property type="entry name" value="PUL_dom"/>
</dbReference>
<dbReference type="InterPro" id="IPR011989">
    <property type="entry name" value="ARM-like"/>
</dbReference>
<comment type="subcellular location">
    <subcellularLocation>
        <location evidence="2">Cytoplasm</location>
    </subcellularLocation>
    <subcellularLocation>
        <location evidence="1">Nucleus</location>
    </subcellularLocation>
</comment>
<evidence type="ECO:0000256" key="6">
    <source>
        <dbReference type="ARBA" id="ARBA00022737"/>
    </source>
</evidence>
<dbReference type="SMART" id="SM00320">
    <property type="entry name" value="WD40"/>
    <property type="match status" value="6"/>
</dbReference>
<feature type="repeat" description="WD" evidence="8">
    <location>
        <begin position="9"/>
        <end position="39"/>
    </location>
</feature>
<dbReference type="RefSeq" id="XP_056077686.1">
    <property type="nucleotide sequence ID" value="XM_056223693.1"/>
</dbReference>
<name>A0AA35IQE8_SACMI</name>
<feature type="domain" description="PUL" evidence="11">
    <location>
        <begin position="467"/>
        <end position="717"/>
    </location>
</feature>
<dbReference type="PROSITE" id="PS50294">
    <property type="entry name" value="WD_REPEATS_REGION"/>
    <property type="match status" value="2"/>
</dbReference>
<keyword evidence="13" id="KW-1185">Reference proteome</keyword>
<reference evidence="12" key="1">
    <citation type="submission" date="2022-10" db="EMBL/GenBank/DDBJ databases">
        <authorList>
            <person name="Byrne P K."/>
        </authorList>
    </citation>
    <scope>NUCLEOTIDE SEQUENCE</scope>
    <source>
        <strain evidence="12">IFO1815</strain>
    </source>
</reference>
<keyword evidence="6" id="KW-0677">Repeat</keyword>
<proteinExistence type="inferred from homology"/>
<dbReference type="Gene3D" id="3.10.20.870">
    <property type="entry name" value="PFU (PLAA family ubiquitin binding), C-terminal domain"/>
    <property type="match status" value="1"/>
</dbReference>
<dbReference type="GO" id="GO:0010992">
    <property type="term" value="P:ubiquitin recycling"/>
    <property type="evidence" value="ECO:0007669"/>
    <property type="project" value="TreeGrafter"/>
</dbReference>
<evidence type="ECO:0000256" key="4">
    <source>
        <dbReference type="ARBA" id="ARBA00022490"/>
    </source>
</evidence>
<evidence type="ECO:0000313" key="12">
    <source>
        <dbReference type="EMBL" id="CAI4034566.1"/>
    </source>
</evidence>
<accession>A0AA35IQE8</accession>
<dbReference type="PROSITE" id="PS51394">
    <property type="entry name" value="PFU"/>
    <property type="match status" value="1"/>
</dbReference>
<dbReference type="PANTHER" id="PTHR19849">
    <property type="entry name" value="PHOSPHOLIPASE A-2-ACTIVATING PROTEIN"/>
    <property type="match status" value="1"/>
</dbReference>
<evidence type="ECO:0000259" key="11">
    <source>
        <dbReference type="PROSITE" id="PS51396"/>
    </source>
</evidence>
<sequence length="717" mass="79967">MSYQLSATLKGHNQDVRDVVAVDDSKIASVSRDGTVRLWTKDDQWKDTVVYKGDGFLNSVCYDSEKELLLFGGKDTMINGVPLFATLGEDPLYTLIGHEGNVCSLCFQDGIVVSGSWDKTAKVWKDGSLVYDLQAHSASVWDAKVVSLTENKFLTASADKTIKLWQNDKVIKTFTGIHNDVVRHLAMVDDGHFISCSNDGLIKLVDIHTGKVLKTYEGHESFVYCVKLLPNGDIVSCGEDRSIRVWSKEDGSLKQVITLPAISIWSVDSMPNGDIVVGSSDNLVRIFSQDKSRWATEDEINELSKQVEKSTISSKTMEFDESKLSPYQILESPGSKEGQIVVVKSPQGIIEAHQFSNSSWKKVGDVVGAGATGNDQKVEFEGKPYDYVFDVDIEDGKPPLKLPFNVNDNPYTAADDFLARYELPLSYRDQVVQFIFKNTNGVSLDQQVGNTNTSSSVPSSSTAGTMKILPVRQYLVMDNFNPDTIFNGIVKINSNEKTFDDEILAQIGGALHDIDESWELLLSFANTIRSKWEIKTPAYDIVRLIVKRLPYSSDIKDYIEEGLGNKNIILAMLTVRILVNCFKNEKWGLKLLQSNQVYKSIFETVDTEFSEASAKQSQNLAVAVSTLIFNYSALVIRKTSDLELLPIIADAINTKYGPLEEYQECEEAAYRLAMAYGNLATVEPTLRQFANSVTWLGNVKRSYGNVPRFKDLFDDMF</sequence>
<dbReference type="PROSITE" id="PS50179">
    <property type="entry name" value="VHS"/>
    <property type="match status" value="1"/>
</dbReference>
<dbReference type="GeneID" id="80919399"/>
<dbReference type="Pfam" id="PF09070">
    <property type="entry name" value="PFU"/>
    <property type="match status" value="1"/>
</dbReference>
<feature type="repeat" description="WD" evidence="8">
    <location>
        <begin position="95"/>
        <end position="125"/>
    </location>
</feature>
<evidence type="ECO:0000259" key="10">
    <source>
        <dbReference type="PROSITE" id="PS51394"/>
    </source>
</evidence>
<dbReference type="InterPro" id="IPR015155">
    <property type="entry name" value="PFU"/>
</dbReference>
<feature type="repeat" description="WD" evidence="8">
    <location>
        <begin position="133"/>
        <end position="166"/>
    </location>
</feature>
<dbReference type="GO" id="GO:0035091">
    <property type="term" value="F:phosphatidylinositol binding"/>
    <property type="evidence" value="ECO:0007669"/>
    <property type="project" value="InterPro"/>
</dbReference>
<dbReference type="Pfam" id="PF00400">
    <property type="entry name" value="WD40"/>
    <property type="match status" value="6"/>
</dbReference>
<feature type="repeat" description="WD" evidence="8">
    <location>
        <begin position="216"/>
        <end position="256"/>
    </location>
</feature>
<evidence type="ECO:0000256" key="7">
    <source>
        <dbReference type="ARBA" id="ARBA00023242"/>
    </source>
</evidence>
<comment type="similarity">
    <text evidence="3">Belongs to the WD repeat PLAP family.</text>
</comment>
<dbReference type="CDD" id="cd00200">
    <property type="entry name" value="WD40"/>
    <property type="match status" value="1"/>
</dbReference>
<keyword evidence="7" id="KW-0539">Nucleus</keyword>
<feature type="domain" description="VHS" evidence="9">
    <location>
        <begin position="515"/>
        <end position="584"/>
    </location>
</feature>
<dbReference type="EMBL" id="OX365767">
    <property type="protein sequence ID" value="CAI4034566.1"/>
    <property type="molecule type" value="Genomic_DNA"/>
</dbReference>
<dbReference type="GO" id="GO:0005634">
    <property type="term" value="C:nucleus"/>
    <property type="evidence" value="ECO:0007669"/>
    <property type="project" value="UniProtKB-SubCell"/>
</dbReference>
<protein>
    <recommendedName>
        <fullName evidence="14">Doa1p</fullName>
    </recommendedName>
</protein>
<dbReference type="PROSITE" id="PS50082">
    <property type="entry name" value="WD_REPEATS_2"/>
    <property type="match status" value="4"/>
</dbReference>
<dbReference type="GO" id="GO:0043161">
    <property type="term" value="P:proteasome-mediated ubiquitin-dependent protein catabolic process"/>
    <property type="evidence" value="ECO:0007669"/>
    <property type="project" value="TreeGrafter"/>
</dbReference>
<dbReference type="Gene3D" id="1.25.10.10">
    <property type="entry name" value="Leucine-rich Repeat Variant"/>
    <property type="match status" value="1"/>
</dbReference>
<evidence type="ECO:0000256" key="8">
    <source>
        <dbReference type="PROSITE-ProRule" id="PRU00221"/>
    </source>
</evidence>
<dbReference type="Gene3D" id="2.130.10.10">
    <property type="entry name" value="YVTN repeat-like/Quinoprotein amine dehydrogenase"/>
    <property type="match status" value="1"/>
</dbReference>